<dbReference type="RefSeq" id="WP_271346389.1">
    <property type="nucleotide sequence ID" value="NZ_JAQJZJ010000001.1"/>
</dbReference>
<keyword evidence="2" id="KW-1185">Reference proteome</keyword>
<evidence type="ECO:0000313" key="1">
    <source>
        <dbReference type="EMBL" id="MDA7085484.1"/>
    </source>
</evidence>
<comment type="caution">
    <text evidence="1">The sequence shown here is derived from an EMBL/GenBank/DDBJ whole genome shotgun (WGS) entry which is preliminary data.</text>
</comment>
<name>A0ABT4XAS0_9PSED</name>
<organism evidence="1 2">
    <name type="scientific">Pseudomonas aestuarii</name>
    <dbReference type="NCBI Taxonomy" id="3018340"/>
    <lineage>
        <taxon>Bacteria</taxon>
        <taxon>Pseudomonadati</taxon>
        <taxon>Pseudomonadota</taxon>
        <taxon>Gammaproteobacteria</taxon>
        <taxon>Pseudomonadales</taxon>
        <taxon>Pseudomonadaceae</taxon>
        <taxon>Pseudomonas</taxon>
    </lineage>
</organism>
<dbReference type="Proteomes" id="UP001212042">
    <property type="component" value="Unassembled WGS sequence"/>
</dbReference>
<evidence type="ECO:0008006" key="3">
    <source>
        <dbReference type="Google" id="ProtNLM"/>
    </source>
</evidence>
<proteinExistence type="predicted"/>
<evidence type="ECO:0000313" key="2">
    <source>
        <dbReference type="Proteomes" id="UP001212042"/>
    </source>
</evidence>
<accession>A0ABT4XAS0</accession>
<dbReference type="EMBL" id="JAQJZJ010000001">
    <property type="protein sequence ID" value="MDA7085484.1"/>
    <property type="molecule type" value="Genomic_DNA"/>
</dbReference>
<reference evidence="1 2" key="1">
    <citation type="submission" date="2023-01" db="EMBL/GenBank/DDBJ databases">
        <title>Pseudomonas SA3-5T sp. nov., isolated from tidal flat sediment.</title>
        <authorList>
            <person name="Kim H.S."/>
            <person name="Kim J.-S."/>
            <person name="Suh M.K."/>
            <person name="Eom M.K."/>
            <person name="Lee J.-S."/>
        </authorList>
    </citation>
    <scope>NUCLEOTIDE SEQUENCE [LARGE SCALE GENOMIC DNA]</scope>
    <source>
        <strain evidence="1 2">SA3-5</strain>
    </source>
</reference>
<protein>
    <recommendedName>
        <fullName evidence="3">HEPN AbiU2-like domain-containing protein</fullName>
    </recommendedName>
</protein>
<gene>
    <name evidence="1" type="ORF">PH586_03640</name>
</gene>
<sequence>MNEMDITHPPSAEQFHRTVYAIWDFQQALSALIFLLEECDLSSKYTKAQIRRFKCYESQAIISFCRPFAQSKNGSQLSLKRIQVTLGADESRLKKDVLHLRNKIIAHSDSEEMHYKGVLIGIEDPLELKAPLLIFDEGLHLSLNQIQNLELLLRKLISAITEYTFILCKSYPELFETYKIPASRSN</sequence>